<dbReference type="PANTHER" id="PTHR23151:SF90">
    <property type="entry name" value="DIHYDROLIPOYLLYSINE-RESIDUE ACETYLTRANSFERASE COMPONENT OF PYRUVATE DEHYDROGENASE COMPLEX, MITOCHONDRIAL-RELATED"/>
    <property type="match status" value="1"/>
</dbReference>
<dbReference type="GO" id="GO:0045254">
    <property type="term" value="C:pyruvate dehydrogenase complex"/>
    <property type="evidence" value="ECO:0007669"/>
    <property type="project" value="InterPro"/>
</dbReference>
<dbReference type="OrthoDB" id="9805770at2"/>
<keyword evidence="3 4" id="KW-0450">Lipoyl</keyword>
<dbReference type="PROSITE" id="PS50968">
    <property type="entry name" value="BIOTINYL_LIPOYL"/>
    <property type="match status" value="1"/>
</dbReference>
<dbReference type="InterPro" id="IPR036625">
    <property type="entry name" value="E3-bd_dom_sf"/>
</dbReference>
<gene>
    <name evidence="7" type="primary">pdhC</name>
    <name evidence="7" type="ORF">NIDE3951</name>
</gene>
<dbReference type="InterPro" id="IPR045257">
    <property type="entry name" value="E2/Pdx1"/>
</dbReference>
<name>D8P7Y9_9BACT</name>
<comment type="cofactor">
    <cofactor evidence="1 4">
        <name>(R)-lipoate</name>
        <dbReference type="ChEBI" id="CHEBI:83088"/>
    </cofactor>
</comment>
<dbReference type="SUPFAM" id="SSF52777">
    <property type="entry name" value="CoA-dependent acyltransferases"/>
    <property type="match status" value="1"/>
</dbReference>
<dbReference type="Gene3D" id="4.10.320.10">
    <property type="entry name" value="E3-binding domain"/>
    <property type="match status" value="1"/>
</dbReference>
<comment type="similarity">
    <text evidence="2 4">Belongs to the 2-oxoacid dehydrogenase family.</text>
</comment>
<dbReference type="SUPFAM" id="SSF47005">
    <property type="entry name" value="Peripheral subunit-binding domain of 2-oxo acid dehydrogenase complex"/>
    <property type="match status" value="1"/>
</dbReference>
<dbReference type="HOGENOM" id="CLU_016733_10_2_0"/>
<feature type="domain" description="Lipoyl-binding" evidence="5">
    <location>
        <begin position="2"/>
        <end position="77"/>
    </location>
</feature>
<dbReference type="PROSITE" id="PS51826">
    <property type="entry name" value="PSBD"/>
    <property type="match status" value="1"/>
</dbReference>
<dbReference type="PROSITE" id="PS00189">
    <property type="entry name" value="LIPOYL"/>
    <property type="match status" value="1"/>
</dbReference>
<dbReference type="CDD" id="cd06849">
    <property type="entry name" value="lipoyl_domain"/>
    <property type="match status" value="1"/>
</dbReference>
<keyword evidence="4 7" id="KW-0808">Transferase</keyword>
<organism evidence="7 8">
    <name type="scientific">Nitrospira defluvii</name>
    <dbReference type="NCBI Taxonomy" id="330214"/>
    <lineage>
        <taxon>Bacteria</taxon>
        <taxon>Pseudomonadati</taxon>
        <taxon>Nitrospirota</taxon>
        <taxon>Nitrospiria</taxon>
        <taxon>Nitrospirales</taxon>
        <taxon>Nitrospiraceae</taxon>
        <taxon>Nitrospira</taxon>
    </lineage>
</organism>
<dbReference type="KEGG" id="nde:NIDE3951"/>
<reference evidence="7 8" key="1">
    <citation type="journal article" date="2010" name="Proc. Natl. Acad. Sci. U.S.A.">
        <title>A Nitrospira metagenome illuminates the physiology and evolution of globally important nitrite-oxidizing bacteria.</title>
        <authorList>
            <person name="Lucker S."/>
            <person name="Wagner M."/>
            <person name="Maixner F."/>
            <person name="Pelletier E."/>
            <person name="Koch H."/>
            <person name="Vacherie B."/>
            <person name="Rattei T."/>
            <person name="Sinninghe Damste J."/>
            <person name="Spieck E."/>
            <person name="Le Paslier D."/>
            <person name="Daims H."/>
        </authorList>
    </citation>
    <scope>NUCLEOTIDE SEQUENCE [LARGE SCALE GENOMIC DNA]</scope>
</reference>
<dbReference type="SUPFAM" id="SSF51230">
    <property type="entry name" value="Single hybrid motif"/>
    <property type="match status" value="1"/>
</dbReference>
<evidence type="ECO:0000256" key="1">
    <source>
        <dbReference type="ARBA" id="ARBA00001938"/>
    </source>
</evidence>
<evidence type="ECO:0000256" key="2">
    <source>
        <dbReference type="ARBA" id="ARBA00007317"/>
    </source>
</evidence>
<dbReference type="eggNOG" id="COG0508">
    <property type="taxonomic scope" value="Bacteria"/>
</dbReference>
<dbReference type="InterPro" id="IPR003016">
    <property type="entry name" value="2-oxoA_DH_lipoyl-BS"/>
</dbReference>
<dbReference type="STRING" id="330214.NIDE3951"/>
<dbReference type="InterPro" id="IPR004167">
    <property type="entry name" value="PSBD"/>
</dbReference>
<dbReference type="AlphaFoldDB" id="D8P7Y9"/>
<dbReference type="EMBL" id="FP929003">
    <property type="protein sequence ID" value="CBK43621.1"/>
    <property type="molecule type" value="Genomic_DNA"/>
</dbReference>
<evidence type="ECO:0000256" key="3">
    <source>
        <dbReference type="ARBA" id="ARBA00022823"/>
    </source>
</evidence>
<dbReference type="InterPro" id="IPR023213">
    <property type="entry name" value="CAT-like_dom_sf"/>
</dbReference>
<keyword evidence="8" id="KW-1185">Reference proteome</keyword>
<protein>
    <recommendedName>
        <fullName evidence="4">Dihydrolipoamide acetyltransferase component of pyruvate dehydrogenase complex</fullName>
        <ecNumber evidence="4">2.3.1.-</ecNumber>
    </recommendedName>
</protein>
<keyword evidence="4 7" id="KW-0012">Acyltransferase</keyword>
<feature type="domain" description="Peripheral subunit-binding (PSBD)" evidence="6">
    <location>
        <begin position="125"/>
        <end position="162"/>
    </location>
</feature>
<dbReference type="GO" id="GO:0016746">
    <property type="term" value="F:acyltransferase activity"/>
    <property type="evidence" value="ECO:0007669"/>
    <property type="project" value="UniProtKB-KW"/>
</dbReference>
<dbReference type="GO" id="GO:0006086">
    <property type="term" value="P:pyruvate decarboxylation to acetyl-CoA"/>
    <property type="evidence" value="ECO:0007669"/>
    <property type="project" value="InterPro"/>
</dbReference>
<dbReference type="Gene3D" id="2.40.50.100">
    <property type="match status" value="1"/>
</dbReference>
<dbReference type="InterPro" id="IPR011053">
    <property type="entry name" value="Single_hybrid_motif"/>
</dbReference>
<dbReference type="InterPro" id="IPR001078">
    <property type="entry name" value="2-oxoacid_DH_actylTfrase"/>
</dbReference>
<dbReference type="PANTHER" id="PTHR23151">
    <property type="entry name" value="DIHYDROLIPOAMIDE ACETYL/SUCCINYL-TRANSFERASE-RELATED"/>
    <property type="match status" value="1"/>
</dbReference>
<dbReference type="Proteomes" id="UP000001660">
    <property type="component" value="Chromosome"/>
</dbReference>
<dbReference type="InterPro" id="IPR000089">
    <property type="entry name" value="Biotin_lipoyl"/>
</dbReference>
<accession>D8P7Y9</accession>
<dbReference type="Pfam" id="PF02817">
    <property type="entry name" value="E3_binding"/>
    <property type="match status" value="1"/>
</dbReference>
<dbReference type="Gene3D" id="3.30.559.10">
    <property type="entry name" value="Chloramphenicol acetyltransferase-like domain"/>
    <property type="match status" value="1"/>
</dbReference>
<sequence length="400" mass="42624">MASRVVMPKLTDTMEEGVLLAWKKREGDRVHAGEVIAEIETDKAVMDLEAFAPGILRKILVRDGETVQSGTLIAVIAEADEDITAALSDGVTAAPSIGSGAKTGAAPGEVSAPVTAARPEGARPFASPRAKALAAERGIDLSALTGSGPGGRIVEDDVRQATAQPAPALPAGIDQPLSQMRKAIARATVQSKAPVPHFYLTVEIDMEQAERVRDQFKQSRQTHPSVTDLLIKAAALALRRHPEINVSFAGDAIRRFEQIDIGVAVGMEDGLITPVIRDCGAKTLTEISAETKSLIERARQKRLQPQEYTGATFAISNLGMFDVDNFIALLMPPQAASIAVGAIRDVPVVTKGTVTAGRRMKVTMSCDHRALDGLMGAQFLKEFKRVLEHPQELVAPVVNP</sequence>
<evidence type="ECO:0000259" key="6">
    <source>
        <dbReference type="PROSITE" id="PS51826"/>
    </source>
</evidence>
<dbReference type="EC" id="2.3.1.-" evidence="4"/>
<evidence type="ECO:0000313" key="8">
    <source>
        <dbReference type="Proteomes" id="UP000001660"/>
    </source>
</evidence>
<evidence type="ECO:0000259" key="5">
    <source>
        <dbReference type="PROSITE" id="PS50968"/>
    </source>
</evidence>
<keyword evidence="7" id="KW-0670">Pyruvate</keyword>
<dbReference type="Pfam" id="PF00364">
    <property type="entry name" value="Biotin_lipoyl"/>
    <property type="match status" value="1"/>
</dbReference>
<dbReference type="Pfam" id="PF00198">
    <property type="entry name" value="2-oxoacid_dh"/>
    <property type="match status" value="1"/>
</dbReference>
<evidence type="ECO:0000313" key="7">
    <source>
        <dbReference type="EMBL" id="CBK43621.1"/>
    </source>
</evidence>
<proteinExistence type="inferred from homology"/>
<evidence type="ECO:0000256" key="4">
    <source>
        <dbReference type="RuleBase" id="RU003423"/>
    </source>
</evidence>